<dbReference type="GO" id="GO:0005655">
    <property type="term" value="C:nucleolar ribonuclease P complex"/>
    <property type="evidence" value="ECO:0007669"/>
    <property type="project" value="TreeGrafter"/>
</dbReference>
<organism evidence="6 7">
    <name type="scientific">Acrobeloides nanus</name>
    <dbReference type="NCBI Taxonomy" id="290746"/>
    <lineage>
        <taxon>Eukaryota</taxon>
        <taxon>Metazoa</taxon>
        <taxon>Ecdysozoa</taxon>
        <taxon>Nematoda</taxon>
        <taxon>Chromadorea</taxon>
        <taxon>Rhabditida</taxon>
        <taxon>Tylenchina</taxon>
        <taxon>Cephalobomorpha</taxon>
        <taxon>Cephaloboidea</taxon>
        <taxon>Cephalobidae</taxon>
        <taxon>Acrobeloides</taxon>
    </lineage>
</organism>
<evidence type="ECO:0000256" key="3">
    <source>
        <dbReference type="ARBA" id="ARBA00022833"/>
    </source>
</evidence>
<evidence type="ECO:0000313" key="6">
    <source>
        <dbReference type="Proteomes" id="UP000887540"/>
    </source>
</evidence>
<dbReference type="AlphaFoldDB" id="A0A914DFY8"/>
<comment type="similarity">
    <text evidence="4">Belongs to the eukaryotic/archaeal RNase P protein component 4 family.</text>
</comment>
<keyword evidence="5" id="KW-0812">Transmembrane</keyword>
<keyword evidence="2" id="KW-0479">Metal-binding</keyword>
<dbReference type="Proteomes" id="UP000887540">
    <property type="component" value="Unplaced"/>
</dbReference>
<dbReference type="PANTHER" id="PTHR14742">
    <property type="entry name" value="RIBONUCLEASE P SUBUNIT P21"/>
    <property type="match status" value="1"/>
</dbReference>
<dbReference type="WBParaSite" id="ACRNAN_scaffold250.g9745.t1">
    <property type="protein sequence ID" value="ACRNAN_scaffold250.g9745.t1"/>
    <property type="gene ID" value="ACRNAN_scaffold250.g9745"/>
</dbReference>
<sequence>MSEKKGVVKHRLNESALRVSFLCEAAALLIQNSSSKSDAFNALSKLYVNEVKEVCFVEQLRVDKSVKRMFCSKCKRFWLPDKSNKSPFLIHRGNKCLTRKCRDCEMRSKILYQHSYTYFILYFLRIFLPFCDEFLDFFKPERW</sequence>
<dbReference type="PANTHER" id="PTHR14742:SF0">
    <property type="entry name" value="RIBONUCLEASE P PROTEIN SUBUNIT P21"/>
    <property type="match status" value="1"/>
</dbReference>
<evidence type="ECO:0000256" key="4">
    <source>
        <dbReference type="ARBA" id="ARBA00038402"/>
    </source>
</evidence>
<evidence type="ECO:0000256" key="5">
    <source>
        <dbReference type="SAM" id="Phobius"/>
    </source>
</evidence>
<evidence type="ECO:0000256" key="1">
    <source>
        <dbReference type="ARBA" id="ARBA00022694"/>
    </source>
</evidence>
<keyword evidence="3" id="KW-0862">Zinc</keyword>
<name>A0A914DFY8_9BILA</name>
<evidence type="ECO:0000313" key="7">
    <source>
        <dbReference type="WBParaSite" id="ACRNAN_scaffold250.g9745.t1"/>
    </source>
</evidence>
<accession>A0A914DFY8</accession>
<reference evidence="7" key="1">
    <citation type="submission" date="2022-11" db="UniProtKB">
        <authorList>
            <consortium name="WormBaseParasite"/>
        </authorList>
    </citation>
    <scope>IDENTIFICATION</scope>
</reference>
<keyword evidence="5" id="KW-1133">Transmembrane helix</keyword>
<proteinExistence type="inferred from homology"/>
<evidence type="ECO:0000256" key="2">
    <source>
        <dbReference type="ARBA" id="ARBA00022723"/>
    </source>
</evidence>
<dbReference type="InterPro" id="IPR007175">
    <property type="entry name" value="Rpr2/Snm1/Rpp21"/>
</dbReference>
<keyword evidence="6" id="KW-1185">Reference proteome</keyword>
<feature type="transmembrane region" description="Helical" evidence="5">
    <location>
        <begin position="116"/>
        <end position="135"/>
    </location>
</feature>
<dbReference type="GO" id="GO:0046872">
    <property type="term" value="F:metal ion binding"/>
    <property type="evidence" value="ECO:0007669"/>
    <property type="project" value="UniProtKB-KW"/>
</dbReference>
<keyword evidence="1" id="KW-0819">tRNA processing</keyword>
<keyword evidence="5" id="KW-0472">Membrane</keyword>
<dbReference type="GO" id="GO:0008033">
    <property type="term" value="P:tRNA processing"/>
    <property type="evidence" value="ECO:0007669"/>
    <property type="project" value="UniProtKB-KW"/>
</dbReference>
<protein>
    <submittedName>
        <fullName evidence="7">Uncharacterized protein</fullName>
    </submittedName>
</protein>
<dbReference type="Pfam" id="PF04032">
    <property type="entry name" value="Rpr2"/>
    <property type="match status" value="1"/>
</dbReference>